<dbReference type="STRING" id="1122190.GCA_000621105_01285"/>
<reference evidence="1 2" key="1">
    <citation type="journal article" date="2014" name="Genome Announc.">
        <title>Genome Sequence of a Presumptive Mannheimia haemolytica Strain with an A1/A6-Cross-Reactive Serotype from a White-Tailed Deer (Odocoileus virginianus).</title>
        <authorList>
            <person name="Lawrence P.K."/>
            <person name="Bey R.F."/>
            <person name="Wiener B."/>
            <person name="Kittichotirat W."/>
            <person name="Bumgarner R.E."/>
        </authorList>
    </citation>
    <scope>NUCLEOTIDE SEQUENCE [LARGE SCALE GENOMIC DNA]</scope>
    <source>
        <strain evidence="1 2">PKL10</strain>
    </source>
</reference>
<dbReference type="GO" id="GO:0002143">
    <property type="term" value="P:tRNA wobble position uridine thiolation"/>
    <property type="evidence" value="ECO:0007669"/>
    <property type="project" value="InterPro"/>
</dbReference>
<dbReference type="OrthoDB" id="7064722at2"/>
<proteinExistence type="predicted"/>
<dbReference type="AlphaFoldDB" id="A0A011NDZ1"/>
<evidence type="ECO:0008006" key="3">
    <source>
        <dbReference type="Google" id="ProtNLM"/>
    </source>
</evidence>
<dbReference type="Proteomes" id="UP000054123">
    <property type="component" value="Unassembled WGS sequence"/>
</dbReference>
<evidence type="ECO:0000313" key="1">
    <source>
        <dbReference type="EMBL" id="EXI62777.1"/>
    </source>
</evidence>
<dbReference type="SUPFAM" id="SSF75169">
    <property type="entry name" value="DsrEFH-like"/>
    <property type="match status" value="1"/>
</dbReference>
<comment type="caution">
    <text evidence="1">The sequence shown here is derived from an EMBL/GenBank/DDBJ whole genome shotgun (WGS) entry which is preliminary data.</text>
</comment>
<dbReference type="PANTHER" id="PTHR37526">
    <property type="entry name" value="PROTEIN TUSB"/>
    <property type="match status" value="1"/>
</dbReference>
<accession>A0A011NDZ1</accession>
<dbReference type="Pfam" id="PF04077">
    <property type="entry name" value="DsrH"/>
    <property type="match status" value="1"/>
</dbReference>
<dbReference type="InterPro" id="IPR007215">
    <property type="entry name" value="Sulphur_relay_TusB/DsrH"/>
</dbReference>
<dbReference type="NCBIfam" id="TIGR03011">
    <property type="entry name" value="sulf_tusB_dsrH"/>
    <property type="match status" value="1"/>
</dbReference>
<dbReference type="RefSeq" id="WP_042801882.1">
    <property type="nucleotide sequence ID" value="NZ_AVSP01000006.1"/>
</dbReference>
<organism evidence="1 2">
    <name type="scientific">Mannheimia granulomatis</name>
    <dbReference type="NCBI Taxonomy" id="85402"/>
    <lineage>
        <taxon>Bacteria</taxon>
        <taxon>Pseudomonadati</taxon>
        <taxon>Pseudomonadota</taxon>
        <taxon>Gammaproteobacteria</taxon>
        <taxon>Pasteurellales</taxon>
        <taxon>Pasteurellaceae</taxon>
        <taxon>Mannheimia</taxon>
    </lineage>
</organism>
<gene>
    <name evidence="1" type="ORF">AK33_03225</name>
</gene>
<dbReference type="GO" id="GO:1990228">
    <property type="term" value="C:sulfurtransferase complex"/>
    <property type="evidence" value="ECO:0007669"/>
    <property type="project" value="TreeGrafter"/>
</dbReference>
<dbReference type="InterPro" id="IPR027396">
    <property type="entry name" value="DsrEFH-like"/>
</dbReference>
<name>A0A011NDZ1_9PAST</name>
<evidence type="ECO:0000313" key="2">
    <source>
        <dbReference type="Proteomes" id="UP000054123"/>
    </source>
</evidence>
<dbReference type="PANTHER" id="PTHR37526:SF1">
    <property type="entry name" value="PROTEIN TUSB"/>
    <property type="match status" value="1"/>
</dbReference>
<dbReference type="PATRIC" id="fig|1450449.3.peg.615"/>
<keyword evidence="2" id="KW-1185">Reference proteome</keyword>
<dbReference type="EMBL" id="JANJ01000002">
    <property type="protein sequence ID" value="EXI62777.1"/>
    <property type="molecule type" value="Genomic_DNA"/>
</dbReference>
<dbReference type="Gene3D" id="3.40.1260.10">
    <property type="entry name" value="DsrEFH-like"/>
    <property type="match status" value="1"/>
</dbReference>
<sequence>MLYTFSKAQYDAETLDTFLTHLNENDVVVLWQDGVLQAVKNQDFFAKLPHCYLLEQDVVARGLHESLRIFKTLSLSEFIGLTEKNFPQIAL</sequence>
<protein>
    <recommendedName>
        <fullName evidence="3">Sulfur transfer complex subunit TusB</fullName>
    </recommendedName>
</protein>